<dbReference type="Proteomes" id="UP000566711">
    <property type="component" value="Unassembled WGS sequence"/>
</dbReference>
<protein>
    <submittedName>
        <fullName evidence="1">Uncharacterized protein</fullName>
    </submittedName>
</protein>
<gene>
    <name evidence="1" type="ORF">H3H36_16915</name>
</gene>
<proteinExistence type="predicted"/>
<sequence>MQLISVVCDFTWLVHFVKPNERFAVYNKLGVMKHLALAVSLALPNLAYAGASPFVRAELLSNGATLSLQRHDGSKFVAPKFDDQDFFDKPAIASNFSYVGWLALFPDRGASYSQPLYLVILDWSNRVHRFQGKFGMVFGWCFTEDGRSVVYEYSFPHGTTPIAFDMRRIEDGKLLRRFELAPVAPKDDEDAVLQAKTPRWARCAEKNARGQ</sequence>
<dbReference type="AlphaFoldDB" id="A0A7W2I803"/>
<dbReference type="RefSeq" id="WP_182219263.1">
    <property type="nucleotide sequence ID" value="NZ_JACEZS010000014.1"/>
</dbReference>
<keyword evidence="2" id="KW-1185">Reference proteome</keyword>
<reference evidence="1 2" key="1">
    <citation type="submission" date="2020-07" db="EMBL/GenBank/DDBJ databases">
        <title>Novel species isolated from subtropical streams in China.</title>
        <authorList>
            <person name="Lu H."/>
        </authorList>
    </citation>
    <scope>NUCLEOTIDE SEQUENCE [LARGE SCALE GENOMIC DNA]</scope>
    <source>
        <strain evidence="1 2">FT3S</strain>
    </source>
</reference>
<evidence type="ECO:0000313" key="2">
    <source>
        <dbReference type="Proteomes" id="UP000566711"/>
    </source>
</evidence>
<organism evidence="1 2">
    <name type="scientific">Rugamonas fusca</name>
    <dbReference type="NCBI Taxonomy" id="2758568"/>
    <lineage>
        <taxon>Bacteria</taxon>
        <taxon>Pseudomonadati</taxon>
        <taxon>Pseudomonadota</taxon>
        <taxon>Betaproteobacteria</taxon>
        <taxon>Burkholderiales</taxon>
        <taxon>Oxalobacteraceae</taxon>
        <taxon>Telluria group</taxon>
        <taxon>Rugamonas</taxon>
    </lineage>
</organism>
<dbReference type="EMBL" id="JACEZS010000014">
    <property type="protein sequence ID" value="MBA5607041.1"/>
    <property type="molecule type" value="Genomic_DNA"/>
</dbReference>
<comment type="caution">
    <text evidence="1">The sequence shown here is derived from an EMBL/GenBank/DDBJ whole genome shotgun (WGS) entry which is preliminary data.</text>
</comment>
<evidence type="ECO:0000313" key="1">
    <source>
        <dbReference type="EMBL" id="MBA5607041.1"/>
    </source>
</evidence>
<accession>A0A7W2I803</accession>
<name>A0A7W2I803_9BURK</name>